<dbReference type="InterPro" id="IPR020846">
    <property type="entry name" value="MFS_dom"/>
</dbReference>
<feature type="transmembrane region" description="Helical" evidence="7">
    <location>
        <begin position="37"/>
        <end position="56"/>
    </location>
</feature>
<feature type="transmembrane region" description="Helical" evidence="7">
    <location>
        <begin position="340"/>
        <end position="357"/>
    </location>
</feature>
<evidence type="ECO:0000256" key="7">
    <source>
        <dbReference type="SAM" id="Phobius"/>
    </source>
</evidence>
<dbReference type="GO" id="GO:0005886">
    <property type="term" value="C:plasma membrane"/>
    <property type="evidence" value="ECO:0007669"/>
    <property type="project" value="UniProtKB-SubCell"/>
</dbReference>
<evidence type="ECO:0000313" key="9">
    <source>
        <dbReference type="EMBL" id="MRG86322.1"/>
    </source>
</evidence>
<comment type="subcellular location">
    <subcellularLocation>
        <location evidence="1">Cell membrane</location>
        <topology evidence="1">Multi-pass membrane protein</topology>
    </subcellularLocation>
</comment>
<evidence type="ECO:0000313" key="10">
    <source>
        <dbReference type="Proteomes" id="UP000480185"/>
    </source>
</evidence>
<keyword evidence="10" id="KW-1185">Reference proteome</keyword>
<dbReference type="Proteomes" id="UP000480185">
    <property type="component" value="Unassembled WGS sequence"/>
</dbReference>
<dbReference type="SUPFAM" id="SSF103473">
    <property type="entry name" value="MFS general substrate transporter"/>
    <property type="match status" value="1"/>
</dbReference>
<dbReference type="PANTHER" id="PTHR43414:SF3">
    <property type="entry name" value="LMO2377 PROTEIN"/>
    <property type="match status" value="1"/>
</dbReference>
<feature type="transmembrane region" description="Helical" evidence="7">
    <location>
        <begin position="298"/>
        <end position="319"/>
    </location>
</feature>
<feature type="transmembrane region" description="Helical" evidence="7">
    <location>
        <begin position="273"/>
        <end position="292"/>
    </location>
</feature>
<sequence>MWFANFFIAGSMTMVIPFLSLYIETFGNFSDQYVKSWSGWVFAITFVTAFIFSPIWGRFGDHYGRKKFLVIAGFGLSLCVFLMSFVTSVIQLFLLRLFMGIFTGFISTAQAMISTQTPKKNAGQVLGTLQTGNVSGTLLGPLLGGVLADSVGYSYTFLVTAIPLAIAALLVTFGVQEYKLESKEEKEHKYSSKEVIQFIFRHPVLLMVIVLSILVQIAHFSIQPILSLYVGELHGPENLAFFSGIAFSITGLGNLLMARRWGRLADKFDHEKILVVLLILAAIVYFPGAFVTNIWQLIVLRFLLGVTLGGIIPVRVAYIRQVAPVSIQGEVLGYNTSVRFLGNIIGPLIGGLLSGYFGISAVFFISSSLLLFGGITLMITLLRHQKPKAIKQYN</sequence>
<keyword evidence="4 7" id="KW-0812">Transmembrane</keyword>
<dbReference type="Gene3D" id="1.20.1250.20">
    <property type="entry name" value="MFS general substrate transporter like domains"/>
    <property type="match status" value="2"/>
</dbReference>
<dbReference type="InterPro" id="IPR001958">
    <property type="entry name" value="Tet-R_TetA/multi-R_MdtG-like"/>
</dbReference>
<dbReference type="AlphaFoldDB" id="A0A6G1X5V8"/>
<dbReference type="PROSITE" id="PS50850">
    <property type="entry name" value="MFS"/>
    <property type="match status" value="1"/>
</dbReference>
<proteinExistence type="predicted"/>
<feature type="transmembrane region" description="Helical" evidence="7">
    <location>
        <begin position="93"/>
        <end position="113"/>
    </location>
</feature>
<feature type="transmembrane region" description="Helical" evidence="7">
    <location>
        <begin position="239"/>
        <end position="261"/>
    </location>
</feature>
<comment type="caution">
    <text evidence="9">The sequence shown here is derived from an EMBL/GenBank/DDBJ whole genome shotgun (WGS) entry which is preliminary data.</text>
</comment>
<dbReference type="Pfam" id="PF07690">
    <property type="entry name" value="MFS_1"/>
    <property type="match status" value="1"/>
</dbReference>
<feature type="transmembrane region" description="Helical" evidence="7">
    <location>
        <begin position="153"/>
        <end position="175"/>
    </location>
</feature>
<keyword evidence="2" id="KW-0813">Transport</keyword>
<evidence type="ECO:0000259" key="8">
    <source>
        <dbReference type="PROSITE" id="PS50850"/>
    </source>
</evidence>
<keyword evidence="6 7" id="KW-0472">Membrane</keyword>
<accession>A0A6G1X5V8</accession>
<feature type="domain" description="Major facilitator superfamily (MFS) profile" evidence="8">
    <location>
        <begin position="1"/>
        <end position="385"/>
    </location>
</feature>
<evidence type="ECO:0000256" key="3">
    <source>
        <dbReference type="ARBA" id="ARBA00022475"/>
    </source>
</evidence>
<reference evidence="9 10" key="1">
    <citation type="submission" date="2019-11" db="EMBL/GenBank/DDBJ databases">
        <authorList>
            <person name="Li J."/>
        </authorList>
    </citation>
    <scope>NUCLEOTIDE SEQUENCE [LARGE SCALE GENOMIC DNA]</scope>
    <source>
        <strain evidence="9 10">J4</strain>
    </source>
</reference>
<dbReference type="GO" id="GO:0022857">
    <property type="term" value="F:transmembrane transporter activity"/>
    <property type="evidence" value="ECO:0007669"/>
    <property type="project" value="InterPro"/>
</dbReference>
<dbReference type="RefSeq" id="WP_153728235.1">
    <property type="nucleotide sequence ID" value="NZ_WJNH01000004.1"/>
</dbReference>
<feature type="transmembrane region" description="Helical" evidence="7">
    <location>
        <begin position="68"/>
        <end position="87"/>
    </location>
</feature>
<name>A0A6G1X5V8_9BACI</name>
<feature type="transmembrane region" description="Helical" evidence="7">
    <location>
        <begin position="195"/>
        <end position="219"/>
    </location>
</feature>
<dbReference type="EMBL" id="WJNH01000004">
    <property type="protein sequence ID" value="MRG86322.1"/>
    <property type="molecule type" value="Genomic_DNA"/>
</dbReference>
<gene>
    <name evidence="9" type="ORF">GH754_08270</name>
</gene>
<dbReference type="OrthoDB" id="65739at2"/>
<dbReference type="InterPro" id="IPR036259">
    <property type="entry name" value="MFS_trans_sf"/>
</dbReference>
<evidence type="ECO:0000256" key="6">
    <source>
        <dbReference type="ARBA" id="ARBA00023136"/>
    </source>
</evidence>
<dbReference type="PRINTS" id="PR01035">
    <property type="entry name" value="TCRTETA"/>
</dbReference>
<evidence type="ECO:0000256" key="4">
    <source>
        <dbReference type="ARBA" id="ARBA00022692"/>
    </source>
</evidence>
<dbReference type="PANTHER" id="PTHR43414">
    <property type="entry name" value="MULTIDRUG RESISTANCE PROTEIN MDTG"/>
    <property type="match status" value="1"/>
</dbReference>
<dbReference type="InterPro" id="IPR011701">
    <property type="entry name" value="MFS"/>
</dbReference>
<feature type="transmembrane region" description="Helical" evidence="7">
    <location>
        <begin position="7"/>
        <end position="25"/>
    </location>
</feature>
<protein>
    <submittedName>
        <fullName evidence="9">MFS transporter</fullName>
    </submittedName>
</protein>
<evidence type="ECO:0000256" key="1">
    <source>
        <dbReference type="ARBA" id="ARBA00004651"/>
    </source>
</evidence>
<keyword evidence="5 7" id="KW-1133">Transmembrane helix</keyword>
<evidence type="ECO:0000256" key="2">
    <source>
        <dbReference type="ARBA" id="ARBA00022448"/>
    </source>
</evidence>
<organism evidence="9 10">
    <name type="scientific">Salinibacillus xinjiangensis</name>
    <dbReference type="NCBI Taxonomy" id="1229268"/>
    <lineage>
        <taxon>Bacteria</taxon>
        <taxon>Bacillati</taxon>
        <taxon>Bacillota</taxon>
        <taxon>Bacilli</taxon>
        <taxon>Bacillales</taxon>
        <taxon>Bacillaceae</taxon>
        <taxon>Salinibacillus</taxon>
    </lineage>
</organism>
<evidence type="ECO:0000256" key="5">
    <source>
        <dbReference type="ARBA" id="ARBA00022989"/>
    </source>
</evidence>
<feature type="transmembrane region" description="Helical" evidence="7">
    <location>
        <begin position="363"/>
        <end position="382"/>
    </location>
</feature>
<keyword evidence="3" id="KW-1003">Cell membrane</keyword>